<dbReference type="RefSeq" id="WP_130244252.1">
    <property type="nucleotide sequence ID" value="NZ_PPUZ01000010.1"/>
</dbReference>
<sequence>MHQDENSIAIIGMSGRFPGAGDDLDAFWQNLANGVESVRRFSKEELLEMGIDEHLIDNPRFVAADAILDDVDRFDAPFFDFSPREAQLLDPQHRLFLESSWHALEHAGYVPNKVPGRVGVYAGSALSAYMFRNLKSNPGFIESVGTFKTMLANDKDFLATRVSYKFGFKGASLNVNTLCSSSAAAIAMACDSLVNYQNDVALAGGVSLQLTRNEAYFYQEGNIGAADGHCRAFDEKASGTVSGSGLGVVILKRLEDALADDDNILAVIRGWAINNDGADKSSYTAPSVDGQAEVITEALEMADIDAGDVSYVEAHGTGTQLGDPIEIAGLTQAYRRFTDKNQYCAIGSVKTNIGHLVTAGGVASLIKTVLAMQNKTIPQSLNFDKPNPKIDFAHSPFTVASRTQPWLVEEQKPRIAGLSSFGIGGTNVHLVIEEAPQRAEQAPAPEAESGPYILPVSAKSPWSLEQNAQRLAQQLKVQPHNLQAVAHTLQTARASFDYRHVVVAQSTEDAIAKLSGEALDEVFFAQAKNNSLDNVFMFSGQGSQYSGALQGLYGRMQAYTEAVDACLAVPGLPQQVRGLLFGESGIDPVLANETRYAQPLLFIYEYAMSKQLMALGCKPAALIGHSLGEFVAACIAEVMSLEDALQLVIARGDIMHQAAPGAMLSVAMSEQALKARLSPALSIAAVNGPNLCVVSGPEEEVELLEAQLQAEQVQSTRLQTEKAFHSVMMEPLLAQFQARCEAITYQPPIYPLISNVSGELLSEIDAHYWVRHLREPVQFAAGMDTVAQEFRPLLIEVGPGEALAKMARMNMAPGTSCIACYPVARRAEHGWAQFNQAIARLWLAGVEPRWSCLYTNQPQRVTLPGYAFERHSYWVDERPGGLAAAQPDVIVPPQSALNGQTLPGPLAAMTLKIDLQDGADNDAILDILQTAQAQISALHQNNSDAEIGLTCVSTEPDQLPQPSLGDNPRQFVNASFVPATEPLHLSLVKSWQKALGIREIGIHDDFFELGGHSLIAAALANDLINEFGVEIPLVELLEHPTVAKLAELIERHQWLNQADSESSDDSYEEERI</sequence>
<keyword evidence="6" id="KW-0511">Multifunctional enzyme</keyword>
<evidence type="ECO:0000313" key="9">
    <source>
        <dbReference type="EMBL" id="RZM84287.1"/>
    </source>
</evidence>
<dbReference type="PROSITE" id="PS00012">
    <property type="entry name" value="PHOSPHOPANTETHEINE"/>
    <property type="match status" value="1"/>
</dbReference>
<dbReference type="Gene3D" id="3.40.366.10">
    <property type="entry name" value="Malonyl-Coenzyme A Acyl Carrier Protein, domain 2"/>
    <property type="match status" value="1"/>
</dbReference>
<dbReference type="SMART" id="SM00823">
    <property type="entry name" value="PKS_PP"/>
    <property type="match status" value="1"/>
</dbReference>
<comment type="caution">
    <text evidence="9">The sequence shown here is derived from an EMBL/GenBank/DDBJ whole genome shotgun (WGS) entry which is preliminary data.</text>
</comment>
<dbReference type="InterPro" id="IPR016035">
    <property type="entry name" value="Acyl_Trfase/lysoPLipase"/>
</dbReference>
<dbReference type="InterPro" id="IPR001227">
    <property type="entry name" value="Ac_transferase_dom_sf"/>
</dbReference>
<evidence type="ECO:0000259" key="8">
    <source>
        <dbReference type="PROSITE" id="PS52004"/>
    </source>
</evidence>
<dbReference type="PROSITE" id="PS52004">
    <property type="entry name" value="KS3_2"/>
    <property type="match status" value="1"/>
</dbReference>
<reference evidence="9 10" key="1">
    <citation type="submission" date="2018-01" db="EMBL/GenBank/DDBJ databases">
        <title>Co-occurrence of chitin degradation, pigmentation and bioactivity in marine Pseudoalteromonas.</title>
        <authorList>
            <person name="Paulsen S."/>
            <person name="Gram L."/>
            <person name="Machado H."/>
        </authorList>
    </citation>
    <scope>NUCLEOTIDE SEQUENCE [LARGE SCALE GENOMIC DNA]</scope>
    <source>
        <strain evidence="9 10">S1946</strain>
    </source>
</reference>
<dbReference type="PANTHER" id="PTHR43775">
    <property type="entry name" value="FATTY ACID SYNTHASE"/>
    <property type="match status" value="1"/>
</dbReference>
<feature type="domain" description="Ketosynthase family 3 (KS3)" evidence="8">
    <location>
        <begin position="5"/>
        <end position="434"/>
    </location>
</feature>
<dbReference type="SUPFAM" id="SSF55048">
    <property type="entry name" value="Probable ACP-binding domain of malonyl-CoA ACP transacylase"/>
    <property type="match status" value="1"/>
</dbReference>
<dbReference type="SMART" id="SM00825">
    <property type="entry name" value="PKS_KS"/>
    <property type="match status" value="1"/>
</dbReference>
<evidence type="ECO:0000256" key="1">
    <source>
        <dbReference type="ARBA" id="ARBA00022450"/>
    </source>
</evidence>
<dbReference type="Pfam" id="PF00698">
    <property type="entry name" value="Acyl_transf_1"/>
    <property type="match status" value="1"/>
</dbReference>
<name>A0A4Q7EK82_9GAMM</name>
<evidence type="ECO:0000256" key="5">
    <source>
        <dbReference type="ARBA" id="ARBA00023098"/>
    </source>
</evidence>
<dbReference type="Pfam" id="PF00109">
    <property type="entry name" value="ketoacyl-synt"/>
    <property type="match status" value="1"/>
</dbReference>
<protein>
    <submittedName>
        <fullName evidence="9">Polyketide synthase</fullName>
    </submittedName>
</protein>
<keyword evidence="5" id="KW-0443">Lipid metabolism</keyword>
<organism evidence="9 10">
    <name type="scientific">Pseudoalteromonas rubra</name>
    <dbReference type="NCBI Taxonomy" id="43658"/>
    <lineage>
        <taxon>Bacteria</taxon>
        <taxon>Pseudomonadati</taxon>
        <taxon>Pseudomonadota</taxon>
        <taxon>Gammaproteobacteria</taxon>
        <taxon>Alteromonadales</taxon>
        <taxon>Pseudoalteromonadaceae</taxon>
        <taxon>Pseudoalteromonas</taxon>
    </lineage>
</organism>
<dbReference type="FunFam" id="3.40.47.10:FF:000042">
    <property type="entry name" value="Polyketide synthase Pks13"/>
    <property type="match status" value="1"/>
</dbReference>
<dbReference type="EMBL" id="PPUZ01000010">
    <property type="protein sequence ID" value="RZM84287.1"/>
    <property type="molecule type" value="Genomic_DNA"/>
</dbReference>
<evidence type="ECO:0000256" key="6">
    <source>
        <dbReference type="ARBA" id="ARBA00023268"/>
    </source>
</evidence>
<dbReference type="GO" id="GO:0006633">
    <property type="term" value="P:fatty acid biosynthetic process"/>
    <property type="evidence" value="ECO:0007669"/>
    <property type="project" value="TreeGrafter"/>
</dbReference>
<dbReference type="InterPro" id="IPR016036">
    <property type="entry name" value="Malonyl_transacylase_ACP-bd"/>
</dbReference>
<dbReference type="GO" id="GO:0004312">
    <property type="term" value="F:fatty acid synthase activity"/>
    <property type="evidence" value="ECO:0007669"/>
    <property type="project" value="TreeGrafter"/>
</dbReference>
<dbReference type="InterPro" id="IPR020806">
    <property type="entry name" value="PKS_PP-bd"/>
</dbReference>
<dbReference type="Pfam" id="PF00550">
    <property type="entry name" value="PP-binding"/>
    <property type="match status" value="1"/>
</dbReference>
<keyword evidence="4" id="KW-0276">Fatty acid metabolism</keyword>
<evidence type="ECO:0000259" key="7">
    <source>
        <dbReference type="PROSITE" id="PS50075"/>
    </source>
</evidence>
<dbReference type="PROSITE" id="PS50075">
    <property type="entry name" value="CARRIER"/>
    <property type="match status" value="1"/>
</dbReference>
<evidence type="ECO:0000256" key="2">
    <source>
        <dbReference type="ARBA" id="ARBA00022553"/>
    </source>
</evidence>
<dbReference type="InterPro" id="IPR032821">
    <property type="entry name" value="PKS_assoc"/>
</dbReference>
<dbReference type="InterPro" id="IPR050091">
    <property type="entry name" value="PKS_NRPS_Biosynth_Enz"/>
</dbReference>
<keyword evidence="1" id="KW-0596">Phosphopantetheine</keyword>
<dbReference type="Gene3D" id="3.40.47.10">
    <property type="match status" value="1"/>
</dbReference>
<proteinExistence type="predicted"/>
<dbReference type="Gene3D" id="3.30.70.3290">
    <property type="match status" value="1"/>
</dbReference>
<dbReference type="SUPFAM" id="SSF47336">
    <property type="entry name" value="ACP-like"/>
    <property type="match status" value="1"/>
</dbReference>
<dbReference type="InterPro" id="IPR006162">
    <property type="entry name" value="Ppantetheine_attach_site"/>
</dbReference>
<keyword evidence="3" id="KW-0808">Transferase</keyword>
<dbReference type="InterPro" id="IPR014030">
    <property type="entry name" value="Ketoacyl_synth_N"/>
</dbReference>
<accession>A0A4Q7EK82</accession>
<dbReference type="Gene3D" id="1.10.1200.10">
    <property type="entry name" value="ACP-like"/>
    <property type="match status" value="1"/>
</dbReference>
<dbReference type="InterPro" id="IPR020841">
    <property type="entry name" value="PKS_Beta-ketoAc_synthase_dom"/>
</dbReference>
<dbReference type="InterPro" id="IPR014043">
    <property type="entry name" value="Acyl_transferase_dom"/>
</dbReference>
<dbReference type="SUPFAM" id="SSF52151">
    <property type="entry name" value="FabD/lysophospholipase-like"/>
    <property type="match status" value="1"/>
</dbReference>
<gene>
    <name evidence="9" type="ORF">C3B51_04035</name>
</gene>
<dbReference type="PANTHER" id="PTHR43775:SF51">
    <property type="entry name" value="INACTIVE PHENOLPHTHIOCEROL SYNTHESIS POLYKETIDE SYNTHASE TYPE I PKS1-RELATED"/>
    <property type="match status" value="1"/>
</dbReference>
<dbReference type="InterPro" id="IPR009081">
    <property type="entry name" value="PP-bd_ACP"/>
</dbReference>
<dbReference type="SMART" id="SM00827">
    <property type="entry name" value="PKS_AT"/>
    <property type="match status" value="1"/>
</dbReference>
<dbReference type="Proteomes" id="UP000292345">
    <property type="component" value="Unassembled WGS sequence"/>
</dbReference>
<dbReference type="InterPro" id="IPR014031">
    <property type="entry name" value="Ketoacyl_synth_C"/>
</dbReference>
<feature type="domain" description="Carrier" evidence="7">
    <location>
        <begin position="978"/>
        <end position="1053"/>
    </location>
</feature>
<dbReference type="InterPro" id="IPR036736">
    <property type="entry name" value="ACP-like_sf"/>
</dbReference>
<evidence type="ECO:0000256" key="3">
    <source>
        <dbReference type="ARBA" id="ARBA00022679"/>
    </source>
</evidence>
<dbReference type="SUPFAM" id="SSF53901">
    <property type="entry name" value="Thiolase-like"/>
    <property type="match status" value="1"/>
</dbReference>
<dbReference type="AlphaFoldDB" id="A0A4Q7EK82"/>
<dbReference type="GO" id="GO:0031177">
    <property type="term" value="F:phosphopantetheine binding"/>
    <property type="evidence" value="ECO:0007669"/>
    <property type="project" value="InterPro"/>
</dbReference>
<keyword evidence="2" id="KW-0597">Phosphoprotein</keyword>
<dbReference type="CDD" id="cd00833">
    <property type="entry name" value="PKS"/>
    <property type="match status" value="1"/>
</dbReference>
<dbReference type="Pfam" id="PF16197">
    <property type="entry name" value="KAsynt_C_assoc"/>
    <property type="match status" value="1"/>
</dbReference>
<dbReference type="Pfam" id="PF02801">
    <property type="entry name" value="Ketoacyl-synt_C"/>
    <property type="match status" value="1"/>
</dbReference>
<evidence type="ECO:0000313" key="10">
    <source>
        <dbReference type="Proteomes" id="UP000292345"/>
    </source>
</evidence>
<evidence type="ECO:0000256" key="4">
    <source>
        <dbReference type="ARBA" id="ARBA00022832"/>
    </source>
</evidence>
<dbReference type="InterPro" id="IPR016039">
    <property type="entry name" value="Thiolase-like"/>
</dbReference>